<evidence type="ECO:0000256" key="1">
    <source>
        <dbReference type="SAM" id="Phobius"/>
    </source>
</evidence>
<reference evidence="2" key="1">
    <citation type="submission" date="2024-08" db="EMBL/GenBank/DDBJ databases">
        <title>Phylogenomic analyses of a clade within the roseobacter group suggest taxonomic reassignments of species of the genera Aestuariivita, Citreicella, Loktanella, Nautella, Pelagibaca, Ruegeria, Thalassobius, Thiobacimonas and Tropicibacter, and the proposal o.</title>
        <authorList>
            <person name="Jeon C.O."/>
        </authorList>
    </citation>
    <scope>NUCLEOTIDE SEQUENCE</scope>
    <source>
        <strain evidence="2">SS1-5</strain>
    </source>
</reference>
<dbReference type="EMBL" id="CP151767">
    <property type="protein sequence ID" value="WZU68837.1"/>
    <property type="molecule type" value="Genomic_DNA"/>
</dbReference>
<accession>A0AAN0NJU4</accession>
<evidence type="ECO:0000313" key="3">
    <source>
        <dbReference type="Proteomes" id="UP001470809"/>
    </source>
</evidence>
<keyword evidence="1" id="KW-1133">Transmembrane helix</keyword>
<keyword evidence="1" id="KW-0812">Transmembrane</keyword>
<feature type="transmembrane region" description="Helical" evidence="1">
    <location>
        <begin position="101"/>
        <end position="124"/>
    </location>
</feature>
<keyword evidence="3" id="KW-1185">Reference proteome</keyword>
<sequence>MSDVLIMQLWPVHLLIWLGCMFAGAVTGRLLVNQTQTRLVASLIQVGIALSLAFGLLQLISSLSTMQGLPDLTSWDKLFQLYLDFNEFDIVTRSWPHQLAVLQSTAIALALWLVAGLGVMFMMWEDDL</sequence>
<gene>
    <name evidence="2" type="ORF">AABB31_08205</name>
</gene>
<evidence type="ECO:0000313" key="2">
    <source>
        <dbReference type="EMBL" id="WZU68837.1"/>
    </source>
</evidence>
<name>A0AAN0NJU4_9RHOB</name>
<keyword evidence="1" id="KW-0472">Membrane</keyword>
<dbReference type="KEGG" id="yrh:AABB31_08205"/>
<proteinExistence type="predicted"/>
<organism evidence="2 3">
    <name type="scientific">Yoonia rhodophyticola</name>
    <dbReference type="NCBI Taxonomy" id="3137370"/>
    <lineage>
        <taxon>Bacteria</taxon>
        <taxon>Pseudomonadati</taxon>
        <taxon>Pseudomonadota</taxon>
        <taxon>Alphaproteobacteria</taxon>
        <taxon>Rhodobacterales</taxon>
        <taxon>Paracoccaceae</taxon>
        <taxon>Yoonia</taxon>
    </lineage>
</organism>
<protein>
    <submittedName>
        <fullName evidence="2">Uncharacterized protein</fullName>
    </submittedName>
</protein>
<feature type="transmembrane region" description="Helical" evidence="1">
    <location>
        <begin position="39"/>
        <end position="60"/>
    </location>
</feature>
<dbReference type="AlphaFoldDB" id="A0AAN0NJU4"/>
<dbReference type="Proteomes" id="UP001470809">
    <property type="component" value="Chromosome"/>
</dbReference>
<dbReference type="RefSeq" id="WP_342078129.1">
    <property type="nucleotide sequence ID" value="NZ_CP151767.2"/>
</dbReference>
<feature type="transmembrane region" description="Helical" evidence="1">
    <location>
        <begin position="12"/>
        <end position="32"/>
    </location>
</feature>